<reference evidence="3 4" key="1">
    <citation type="journal article" date="2017" name="Eur. J. Clin. Microbiol. Infect. Dis.">
        <title>Uncommonly isolated clinical Pseudomonas: identification and phylogenetic assignation.</title>
        <authorList>
            <person name="Mulet M."/>
            <person name="Gomila M."/>
            <person name="Ramirez A."/>
            <person name="Cardew S."/>
            <person name="Moore E.R."/>
            <person name="Lalucat J."/>
            <person name="Garcia-Valdes E."/>
        </authorList>
    </citation>
    <scope>NUCLEOTIDE SEQUENCE [LARGE SCALE GENOMIC DNA]</scope>
    <source>
        <strain evidence="3 4">SD129</strain>
    </source>
</reference>
<dbReference type="Pfam" id="PF00271">
    <property type="entry name" value="Helicase_C"/>
    <property type="match status" value="1"/>
</dbReference>
<feature type="domain" description="Helicase C-terminal" evidence="1">
    <location>
        <begin position="290"/>
        <end position="356"/>
    </location>
</feature>
<sequence>MTTQLRNWQRRCIDKALERFKSTPHFFCQATPGAGKTRMAAELASRLLGQGKIDLVLCFAPSCQVVEGFRASFAAVLGRRFDGQLGAAGAAFTYQAMEYRDEAFWQLLTDYRVFAVFDEIHHCAGHDLSLSNSWGQQILQRIQDRATFTLALSGTPWRSDDRPIALARYSSPEGHLICDYRYGLKEAITDQVCRAPRIVLLDNQKVKLTEELDTECTVRMFPSIAKLLGESPVTYEELLRHDEVIDQLLSRGCSKLDELRLIKLDAAGLVVATDIEHAQQIARALEARGDDCRIVTNITPAAQQVINEFRHSNCRWIIAVGMISEGTDIPRLQVCCYLSRIRTELHYRQVLGRVLRRTGEPDDQAWLFMLAEPALKCMAERIADDLPDDLAVLNEVQMPTYTSSSISGLIGSADNVDRVDGSTENSNAQVFGAVATSRISLEDSAPEPSYQVSFSKHYRQQLLACF</sequence>
<dbReference type="Proteomes" id="UP000306753">
    <property type="component" value="Unassembled WGS sequence"/>
</dbReference>
<keyword evidence="4" id="KW-1185">Reference proteome</keyword>
<dbReference type="RefSeq" id="WP_048329184.1">
    <property type="nucleotide sequence ID" value="NZ_QLAG01000045.1"/>
</dbReference>
<accession>A0A5R9Q9U5</accession>
<dbReference type="AlphaFoldDB" id="A0A5R9Q9U5"/>
<dbReference type="EMBL" id="QLAG01000045">
    <property type="protein sequence ID" value="TLX61465.1"/>
    <property type="molecule type" value="Genomic_DNA"/>
</dbReference>
<dbReference type="GO" id="GO:0003677">
    <property type="term" value="F:DNA binding"/>
    <property type="evidence" value="ECO:0007669"/>
    <property type="project" value="InterPro"/>
</dbReference>
<name>A0A5R9Q9U5_9GAMM</name>
<dbReference type="Gene3D" id="3.40.50.300">
    <property type="entry name" value="P-loop containing nucleotide triphosphate hydrolases"/>
    <property type="match status" value="2"/>
</dbReference>
<dbReference type="InterPro" id="IPR001650">
    <property type="entry name" value="Helicase_C-like"/>
</dbReference>
<dbReference type="SUPFAM" id="SSF52540">
    <property type="entry name" value="P-loop containing nucleoside triphosphate hydrolases"/>
    <property type="match status" value="1"/>
</dbReference>
<feature type="domain" description="Helicase/UvrB N-terminal" evidence="2">
    <location>
        <begin position="4"/>
        <end position="156"/>
    </location>
</feature>
<evidence type="ECO:0000259" key="1">
    <source>
        <dbReference type="Pfam" id="PF00271"/>
    </source>
</evidence>
<evidence type="ECO:0000313" key="3">
    <source>
        <dbReference type="EMBL" id="TLX61465.1"/>
    </source>
</evidence>
<dbReference type="GO" id="GO:0005829">
    <property type="term" value="C:cytosol"/>
    <property type="evidence" value="ECO:0007669"/>
    <property type="project" value="TreeGrafter"/>
</dbReference>
<dbReference type="InterPro" id="IPR027417">
    <property type="entry name" value="P-loop_NTPase"/>
</dbReference>
<proteinExistence type="predicted"/>
<comment type="caution">
    <text evidence="3">The sequence shown here is derived from an EMBL/GenBank/DDBJ whole genome shotgun (WGS) entry which is preliminary data.</text>
</comment>
<evidence type="ECO:0000313" key="4">
    <source>
        <dbReference type="Proteomes" id="UP000306753"/>
    </source>
</evidence>
<dbReference type="GO" id="GO:0016787">
    <property type="term" value="F:hydrolase activity"/>
    <property type="evidence" value="ECO:0007669"/>
    <property type="project" value="InterPro"/>
</dbReference>
<organism evidence="3 4">
    <name type="scientific">Stutzerimonas nosocomialis</name>
    <dbReference type="NCBI Taxonomy" id="1056496"/>
    <lineage>
        <taxon>Bacteria</taxon>
        <taxon>Pseudomonadati</taxon>
        <taxon>Pseudomonadota</taxon>
        <taxon>Gammaproteobacteria</taxon>
        <taxon>Pseudomonadales</taxon>
        <taxon>Pseudomonadaceae</taxon>
        <taxon>Stutzerimonas</taxon>
    </lineage>
</organism>
<dbReference type="PANTHER" id="PTHR47396:SF1">
    <property type="entry name" value="ATP-DEPENDENT HELICASE IRC3-RELATED"/>
    <property type="match status" value="1"/>
</dbReference>
<dbReference type="InterPro" id="IPR050742">
    <property type="entry name" value="Helicase_Restrict-Modif_Enz"/>
</dbReference>
<dbReference type="GO" id="GO:0005524">
    <property type="term" value="F:ATP binding"/>
    <property type="evidence" value="ECO:0007669"/>
    <property type="project" value="InterPro"/>
</dbReference>
<protein>
    <submittedName>
        <fullName evidence="3">Diguanylate cyclase</fullName>
    </submittedName>
</protein>
<dbReference type="InterPro" id="IPR006935">
    <property type="entry name" value="Helicase/UvrB_N"/>
</dbReference>
<dbReference type="PANTHER" id="PTHR47396">
    <property type="entry name" value="TYPE I RESTRICTION ENZYME ECOKI R PROTEIN"/>
    <property type="match status" value="1"/>
</dbReference>
<gene>
    <name evidence="3" type="ORF">DN820_21210</name>
</gene>
<dbReference type="Pfam" id="PF04851">
    <property type="entry name" value="ResIII"/>
    <property type="match status" value="1"/>
</dbReference>
<evidence type="ECO:0000259" key="2">
    <source>
        <dbReference type="Pfam" id="PF04851"/>
    </source>
</evidence>
<dbReference type="GeneID" id="84608488"/>